<dbReference type="AlphaFoldDB" id="A0A7M2Y9G2"/>
<sequence length="137" mass="16292">MKKLILSVAFVAMGTFAMAQQMQKMQKMDPAQMEQKRMDKLKMMQADLNLTDAQVDQIKMVQDQKMAEMKKNTPQRQAERKAKMDQWQMEQNEYSKEMKQILTPDQYTKWQAQKQTQMQNRGKMMKGKKMTKMQQAN</sequence>
<gene>
    <name evidence="3" type="ORF">Q73A0000_10225</name>
</gene>
<feature type="compositionally biased region" description="Basic and acidic residues" evidence="1">
    <location>
        <begin position="65"/>
        <end position="84"/>
    </location>
</feature>
<dbReference type="Proteomes" id="UP000594195">
    <property type="component" value="Chromosome"/>
</dbReference>
<accession>A0A7M2Y9G2</accession>
<evidence type="ECO:0000313" key="3">
    <source>
        <dbReference type="EMBL" id="QOW10720.1"/>
    </source>
</evidence>
<feature type="chain" id="PRO_5032488518" description="LTXXQ motif family protein" evidence="2">
    <location>
        <begin position="20"/>
        <end position="137"/>
    </location>
</feature>
<evidence type="ECO:0000313" key="4">
    <source>
        <dbReference type="Proteomes" id="UP000594195"/>
    </source>
</evidence>
<evidence type="ECO:0000256" key="2">
    <source>
        <dbReference type="SAM" id="SignalP"/>
    </source>
</evidence>
<dbReference type="KEGG" id="kfa:Q73A0000_10225"/>
<reference evidence="3 4" key="1">
    <citation type="submission" date="2019-05" db="EMBL/GenBank/DDBJ databases">
        <title>Chryseobacterium sp. isolated from King George Island, maritime Antarctica.</title>
        <authorList>
            <person name="Peng X."/>
        </authorList>
    </citation>
    <scope>NUCLEOTIDE SEQUENCE [LARGE SCALE GENOMIC DNA]</scope>
    <source>
        <strain evidence="3 4">7-3A</strain>
    </source>
</reference>
<dbReference type="RefSeq" id="WP_193810885.1">
    <property type="nucleotide sequence ID" value="NZ_CP040442.1"/>
</dbReference>
<feature type="region of interest" description="Disordered" evidence="1">
    <location>
        <begin position="114"/>
        <end position="137"/>
    </location>
</feature>
<feature type="region of interest" description="Disordered" evidence="1">
    <location>
        <begin position="65"/>
        <end position="85"/>
    </location>
</feature>
<organism evidence="3 4">
    <name type="scientific">Kaistella flava</name>
    <name type="common">ex Peng et al. 2021</name>
    <dbReference type="NCBI Taxonomy" id="2038776"/>
    <lineage>
        <taxon>Bacteria</taxon>
        <taxon>Pseudomonadati</taxon>
        <taxon>Bacteroidota</taxon>
        <taxon>Flavobacteriia</taxon>
        <taxon>Flavobacteriales</taxon>
        <taxon>Weeksellaceae</taxon>
        <taxon>Chryseobacterium group</taxon>
        <taxon>Kaistella</taxon>
    </lineage>
</organism>
<proteinExistence type="predicted"/>
<evidence type="ECO:0000256" key="1">
    <source>
        <dbReference type="SAM" id="MobiDB-lite"/>
    </source>
</evidence>
<evidence type="ECO:0008006" key="5">
    <source>
        <dbReference type="Google" id="ProtNLM"/>
    </source>
</evidence>
<keyword evidence="4" id="KW-1185">Reference proteome</keyword>
<keyword evidence="2" id="KW-0732">Signal</keyword>
<dbReference type="EMBL" id="CP040442">
    <property type="protein sequence ID" value="QOW10720.1"/>
    <property type="molecule type" value="Genomic_DNA"/>
</dbReference>
<name>A0A7M2Y9G2_9FLAO</name>
<feature type="signal peptide" evidence="2">
    <location>
        <begin position="1"/>
        <end position="19"/>
    </location>
</feature>
<protein>
    <recommendedName>
        <fullName evidence="5">LTXXQ motif family protein</fullName>
    </recommendedName>
</protein>